<dbReference type="InterPro" id="IPR051567">
    <property type="entry name" value="Unconventional_Myosin_ATPase"/>
</dbReference>
<dbReference type="Gene3D" id="2.30.30.40">
    <property type="entry name" value="SH3 Domains"/>
    <property type="match status" value="1"/>
</dbReference>
<keyword evidence="6" id="KW-1185">Reference proteome</keyword>
<dbReference type="InterPro" id="IPR035963">
    <property type="entry name" value="FERM_2"/>
</dbReference>
<dbReference type="InterPro" id="IPR000299">
    <property type="entry name" value="FERM_domain"/>
</dbReference>
<dbReference type="GO" id="GO:0005737">
    <property type="term" value="C:cytoplasm"/>
    <property type="evidence" value="ECO:0007669"/>
    <property type="project" value="UniProtKB-SubCell"/>
</dbReference>
<dbReference type="SUPFAM" id="SSF50044">
    <property type="entry name" value="SH3-domain"/>
    <property type="match status" value="1"/>
</dbReference>
<dbReference type="Gene3D" id="1.20.80.10">
    <property type="match status" value="1"/>
</dbReference>
<dbReference type="InterPro" id="IPR014352">
    <property type="entry name" value="FERM/acyl-CoA-bd_prot_sf"/>
</dbReference>
<dbReference type="InterPro" id="IPR041793">
    <property type="entry name" value="MyoVII_FERM_C1"/>
</dbReference>
<keyword evidence="1 2" id="KW-0728">SH3 domain</keyword>
<dbReference type="PANTHER" id="PTHR22692">
    <property type="entry name" value="MYOSIN VII, XV"/>
    <property type="match status" value="1"/>
</dbReference>
<dbReference type="Proteomes" id="UP000827092">
    <property type="component" value="Unassembled WGS sequence"/>
</dbReference>
<protein>
    <submittedName>
        <fullName evidence="5">Uncharacterized protein</fullName>
    </submittedName>
</protein>
<evidence type="ECO:0000256" key="2">
    <source>
        <dbReference type="PROSITE-ProRule" id="PRU00192"/>
    </source>
</evidence>
<dbReference type="AlphaFoldDB" id="A0AAV6U955"/>
<accession>A0AAV6U955</accession>
<evidence type="ECO:0000259" key="4">
    <source>
        <dbReference type="PROSITE" id="PS50057"/>
    </source>
</evidence>
<dbReference type="Pfam" id="PF00373">
    <property type="entry name" value="FERM_M"/>
    <property type="match status" value="1"/>
</dbReference>
<dbReference type="InterPro" id="IPR001452">
    <property type="entry name" value="SH3_domain"/>
</dbReference>
<comment type="caution">
    <text evidence="5">The sequence shown here is derived from an EMBL/GenBank/DDBJ whole genome shotgun (WGS) entry which is preliminary data.</text>
</comment>
<reference evidence="5 6" key="1">
    <citation type="journal article" date="2022" name="Nat. Ecol. Evol.">
        <title>A masculinizing supergene underlies an exaggerated male reproductive morph in a spider.</title>
        <authorList>
            <person name="Hendrickx F."/>
            <person name="De Corte Z."/>
            <person name="Sonet G."/>
            <person name="Van Belleghem S.M."/>
            <person name="Kostlbacher S."/>
            <person name="Vangestel C."/>
        </authorList>
    </citation>
    <scope>NUCLEOTIDE SEQUENCE [LARGE SCALE GENOMIC DNA]</scope>
    <source>
        <strain evidence="5">W744_W776</strain>
    </source>
</reference>
<dbReference type="InterPro" id="IPR019748">
    <property type="entry name" value="FERM_central"/>
</dbReference>
<dbReference type="SUPFAM" id="SSF47031">
    <property type="entry name" value="Second domain of FERM"/>
    <property type="match status" value="1"/>
</dbReference>
<feature type="domain" description="SH3" evidence="3">
    <location>
        <begin position="58"/>
        <end position="127"/>
    </location>
</feature>
<evidence type="ECO:0000313" key="6">
    <source>
        <dbReference type="Proteomes" id="UP000827092"/>
    </source>
</evidence>
<name>A0AAV6U955_9ARAC</name>
<evidence type="ECO:0000256" key="1">
    <source>
        <dbReference type="ARBA" id="ARBA00022443"/>
    </source>
</evidence>
<dbReference type="Pfam" id="PF21998">
    <property type="entry name" value="FERM_C1_MyoVII"/>
    <property type="match status" value="1"/>
</dbReference>
<dbReference type="CDD" id="cd14473">
    <property type="entry name" value="FERM_B-lobe"/>
    <property type="match status" value="1"/>
</dbReference>
<dbReference type="PROSITE" id="PS50002">
    <property type="entry name" value="SH3"/>
    <property type="match status" value="1"/>
</dbReference>
<gene>
    <name evidence="5" type="ORF">JTE90_007958</name>
</gene>
<organism evidence="5 6">
    <name type="scientific">Oedothorax gibbosus</name>
    <dbReference type="NCBI Taxonomy" id="931172"/>
    <lineage>
        <taxon>Eukaryota</taxon>
        <taxon>Metazoa</taxon>
        <taxon>Ecdysozoa</taxon>
        <taxon>Arthropoda</taxon>
        <taxon>Chelicerata</taxon>
        <taxon>Arachnida</taxon>
        <taxon>Araneae</taxon>
        <taxon>Araneomorphae</taxon>
        <taxon>Entelegynae</taxon>
        <taxon>Araneoidea</taxon>
        <taxon>Linyphiidae</taxon>
        <taxon>Erigoninae</taxon>
        <taxon>Oedothorax</taxon>
    </lineage>
</organism>
<dbReference type="SMART" id="SM00326">
    <property type="entry name" value="SH3"/>
    <property type="match status" value="1"/>
</dbReference>
<sequence>MLKQVKGGFIELIVYLGNRPFLQSFCISTVRGEEFTFQSPNSDDIRELVEFFLDGLKKRARYVIALQDYKGDNPSFLSLTQGDLVLLDENHTGESVAANNWAAGRNERIISVPEGDFFFDFVRHLTDWIRKARPTRDGSIPQFTYQVFFMKKLWTNTVPGKDRNADIIFHFHQELPKLLRGYHKCSKEEASRLAALIYRVRYGESKVELQSIPTMLREMIPADLLKAQNANDWKRIS</sequence>
<dbReference type="InterPro" id="IPR011993">
    <property type="entry name" value="PH-like_dom_sf"/>
</dbReference>
<evidence type="ECO:0000313" key="5">
    <source>
        <dbReference type="EMBL" id="KAG8179990.1"/>
    </source>
</evidence>
<dbReference type="PROSITE" id="PS50057">
    <property type="entry name" value="FERM_3"/>
    <property type="match status" value="1"/>
</dbReference>
<evidence type="ECO:0000259" key="3">
    <source>
        <dbReference type="PROSITE" id="PS50002"/>
    </source>
</evidence>
<proteinExistence type="predicted"/>
<dbReference type="InterPro" id="IPR036028">
    <property type="entry name" value="SH3-like_dom_sf"/>
</dbReference>
<dbReference type="EMBL" id="JAFNEN010000592">
    <property type="protein sequence ID" value="KAG8179990.1"/>
    <property type="molecule type" value="Genomic_DNA"/>
</dbReference>
<dbReference type="PANTHER" id="PTHR22692:SF33">
    <property type="entry name" value="MYOSIN"/>
    <property type="match status" value="1"/>
</dbReference>
<dbReference type="Gene3D" id="2.30.29.30">
    <property type="entry name" value="Pleckstrin-homology domain (PH domain)/Phosphotyrosine-binding domain (PTB)"/>
    <property type="match status" value="1"/>
</dbReference>
<feature type="domain" description="FERM" evidence="4">
    <location>
        <begin position="23"/>
        <end position="237"/>
    </location>
</feature>